<reference evidence="15 16" key="1">
    <citation type="journal article" date="2013" name="PLoS Genet.">
        <title>Genomic mechanisms accounting for the adaptation to parasitism in nematode-trapping fungi.</title>
        <authorList>
            <person name="Meerupati T."/>
            <person name="Andersson K.M."/>
            <person name="Friman E."/>
            <person name="Kumar D."/>
            <person name="Tunlid A."/>
            <person name="Ahren D."/>
        </authorList>
    </citation>
    <scope>NUCLEOTIDE SEQUENCE [LARGE SCALE GENOMIC DNA]</scope>
    <source>
        <strain evidence="15 16">CBS 200.50</strain>
    </source>
</reference>
<dbReference type="Gene3D" id="1.10.510.10">
    <property type="entry name" value="Transferase(Phosphotransferase) domain 1"/>
    <property type="match status" value="1"/>
</dbReference>
<evidence type="ECO:0000313" key="15">
    <source>
        <dbReference type="EMBL" id="EPS37581.1"/>
    </source>
</evidence>
<reference evidence="16" key="2">
    <citation type="submission" date="2013-04" db="EMBL/GenBank/DDBJ databases">
        <title>Genomic mechanisms accounting for the adaptation to parasitism in nematode-trapping fungi.</title>
        <authorList>
            <person name="Ahren D.G."/>
        </authorList>
    </citation>
    <scope>NUCLEOTIDE SEQUENCE [LARGE SCALE GENOMIC DNA]</scope>
    <source>
        <strain evidence="16">CBS 200.50</strain>
    </source>
</reference>
<evidence type="ECO:0000256" key="6">
    <source>
        <dbReference type="ARBA" id="ARBA00022777"/>
    </source>
</evidence>
<evidence type="ECO:0000256" key="12">
    <source>
        <dbReference type="SAM" id="MobiDB-lite"/>
    </source>
</evidence>
<name>S8A8Y7_DACHA</name>
<evidence type="ECO:0000256" key="2">
    <source>
        <dbReference type="ARBA" id="ARBA00012513"/>
    </source>
</evidence>
<dbReference type="Pfam" id="PF00069">
    <property type="entry name" value="Pkinase"/>
    <property type="match status" value="1"/>
</dbReference>
<feature type="binding site" evidence="11">
    <location>
        <position position="492"/>
    </location>
    <ligand>
        <name>ATP</name>
        <dbReference type="ChEBI" id="CHEBI:30616"/>
    </ligand>
</feature>
<dbReference type="InterPro" id="IPR008271">
    <property type="entry name" value="Ser/Thr_kinase_AS"/>
</dbReference>
<evidence type="ECO:0000259" key="14">
    <source>
        <dbReference type="PROSITE" id="PS50011"/>
    </source>
</evidence>
<gene>
    <name evidence="15" type="ORF">H072_8722</name>
</gene>
<evidence type="ECO:0000256" key="4">
    <source>
        <dbReference type="ARBA" id="ARBA00022679"/>
    </source>
</evidence>
<dbReference type="Gene3D" id="2.120.10.70">
    <property type="entry name" value="Fucose-specific lectin"/>
    <property type="match status" value="1"/>
</dbReference>
<dbReference type="Gene3D" id="1.25.40.20">
    <property type="entry name" value="Ankyrin repeat-containing domain"/>
    <property type="match status" value="1"/>
</dbReference>
<evidence type="ECO:0000256" key="9">
    <source>
        <dbReference type="ARBA" id="ARBA00048679"/>
    </source>
</evidence>
<keyword evidence="3" id="KW-0723">Serine/threonine-protein kinase</keyword>
<evidence type="ECO:0000256" key="1">
    <source>
        <dbReference type="ARBA" id="ARBA00010886"/>
    </source>
</evidence>
<dbReference type="PROSITE" id="PS50297">
    <property type="entry name" value="ANK_REP_REGION"/>
    <property type="match status" value="1"/>
</dbReference>
<dbReference type="InterPro" id="IPR002110">
    <property type="entry name" value="Ankyrin_rpt"/>
</dbReference>
<dbReference type="Gene3D" id="3.30.200.20">
    <property type="entry name" value="Phosphorylase Kinase, domain 1"/>
    <property type="match status" value="1"/>
</dbReference>
<dbReference type="SUPFAM" id="SSF89372">
    <property type="entry name" value="Fucose-specific lectin"/>
    <property type="match status" value="1"/>
</dbReference>
<evidence type="ECO:0000256" key="10">
    <source>
        <dbReference type="PROSITE-ProRule" id="PRU00023"/>
    </source>
</evidence>
<dbReference type="PROSITE" id="PS00107">
    <property type="entry name" value="PROTEIN_KINASE_ATP"/>
    <property type="match status" value="1"/>
</dbReference>
<dbReference type="OrthoDB" id="310217at2759"/>
<dbReference type="InterPro" id="IPR036770">
    <property type="entry name" value="Ankyrin_rpt-contain_sf"/>
</dbReference>
<comment type="similarity">
    <text evidence="1">Belongs to the protein kinase superfamily. NEK Ser/Thr protein kinase family. NIMA subfamily.</text>
</comment>
<feature type="domain" description="Protein kinase" evidence="14">
    <location>
        <begin position="463"/>
        <end position="764"/>
    </location>
</feature>
<evidence type="ECO:0000256" key="13">
    <source>
        <dbReference type="SAM" id="Phobius"/>
    </source>
</evidence>
<proteinExistence type="inferred from homology"/>
<dbReference type="PROSITE" id="PS50011">
    <property type="entry name" value="PROTEIN_KINASE_DOM"/>
    <property type="match status" value="1"/>
</dbReference>
<evidence type="ECO:0000256" key="3">
    <source>
        <dbReference type="ARBA" id="ARBA00022527"/>
    </source>
</evidence>
<keyword evidence="13" id="KW-0472">Membrane</keyword>
<dbReference type="AlphaFoldDB" id="S8A8Y7"/>
<dbReference type="SMART" id="SM00248">
    <property type="entry name" value="ANK"/>
    <property type="match status" value="4"/>
</dbReference>
<keyword evidence="5 11" id="KW-0547">Nucleotide-binding</keyword>
<dbReference type="EMBL" id="AQGS01000631">
    <property type="protein sequence ID" value="EPS37581.1"/>
    <property type="molecule type" value="Genomic_DNA"/>
</dbReference>
<dbReference type="EC" id="2.7.11.1" evidence="2"/>
<keyword evidence="16" id="KW-1185">Reference proteome</keyword>
<dbReference type="InterPro" id="IPR017441">
    <property type="entry name" value="Protein_kinase_ATP_BS"/>
</dbReference>
<evidence type="ECO:0000256" key="5">
    <source>
        <dbReference type="ARBA" id="ARBA00022741"/>
    </source>
</evidence>
<comment type="caution">
    <text evidence="15">The sequence shown here is derived from an EMBL/GenBank/DDBJ whole genome shotgun (WGS) entry which is preliminary data.</text>
</comment>
<dbReference type="SUPFAM" id="SSF48403">
    <property type="entry name" value="Ankyrin repeat"/>
    <property type="match status" value="1"/>
</dbReference>
<comment type="catalytic activity">
    <reaction evidence="8">
        <text>L-threonyl-[protein] + ATP = O-phospho-L-threonyl-[protein] + ADP + H(+)</text>
        <dbReference type="Rhea" id="RHEA:46608"/>
        <dbReference type="Rhea" id="RHEA-COMP:11060"/>
        <dbReference type="Rhea" id="RHEA-COMP:11605"/>
        <dbReference type="ChEBI" id="CHEBI:15378"/>
        <dbReference type="ChEBI" id="CHEBI:30013"/>
        <dbReference type="ChEBI" id="CHEBI:30616"/>
        <dbReference type="ChEBI" id="CHEBI:61977"/>
        <dbReference type="ChEBI" id="CHEBI:456216"/>
        <dbReference type="EC" id="2.7.11.1"/>
    </reaction>
</comment>
<evidence type="ECO:0000313" key="16">
    <source>
        <dbReference type="Proteomes" id="UP000015100"/>
    </source>
</evidence>
<keyword evidence="4" id="KW-0808">Transferase</keyword>
<protein>
    <recommendedName>
        <fullName evidence="2">non-specific serine/threonine protein kinase</fullName>
        <ecNumber evidence="2">2.7.11.1</ecNumber>
    </recommendedName>
</protein>
<comment type="catalytic activity">
    <reaction evidence="9">
        <text>L-seryl-[protein] + ATP = O-phospho-L-seryl-[protein] + ADP + H(+)</text>
        <dbReference type="Rhea" id="RHEA:17989"/>
        <dbReference type="Rhea" id="RHEA-COMP:9863"/>
        <dbReference type="Rhea" id="RHEA-COMP:11604"/>
        <dbReference type="ChEBI" id="CHEBI:15378"/>
        <dbReference type="ChEBI" id="CHEBI:29999"/>
        <dbReference type="ChEBI" id="CHEBI:30616"/>
        <dbReference type="ChEBI" id="CHEBI:83421"/>
        <dbReference type="ChEBI" id="CHEBI:456216"/>
        <dbReference type="EC" id="2.7.11.1"/>
    </reaction>
</comment>
<feature type="transmembrane region" description="Helical" evidence="13">
    <location>
        <begin position="88"/>
        <end position="113"/>
    </location>
</feature>
<evidence type="ECO:0000256" key="8">
    <source>
        <dbReference type="ARBA" id="ARBA00047899"/>
    </source>
</evidence>
<dbReference type="GO" id="GO:0004674">
    <property type="term" value="F:protein serine/threonine kinase activity"/>
    <property type="evidence" value="ECO:0007669"/>
    <property type="project" value="UniProtKB-KW"/>
</dbReference>
<dbReference type="Proteomes" id="UP000015100">
    <property type="component" value="Unassembled WGS sequence"/>
</dbReference>
<dbReference type="HOGENOM" id="CLU_281184_0_0_1"/>
<organism evidence="15 16">
    <name type="scientific">Dactylellina haptotyla (strain CBS 200.50)</name>
    <name type="common">Nematode-trapping fungus</name>
    <name type="synonym">Monacrosporium haptotylum</name>
    <dbReference type="NCBI Taxonomy" id="1284197"/>
    <lineage>
        <taxon>Eukaryota</taxon>
        <taxon>Fungi</taxon>
        <taxon>Dikarya</taxon>
        <taxon>Ascomycota</taxon>
        <taxon>Pezizomycotina</taxon>
        <taxon>Orbiliomycetes</taxon>
        <taxon>Orbiliales</taxon>
        <taxon>Orbiliaceae</taxon>
        <taxon>Dactylellina</taxon>
    </lineage>
</organism>
<accession>S8A8Y7</accession>
<dbReference type="InterPro" id="IPR050660">
    <property type="entry name" value="NEK_Ser/Thr_kinase"/>
</dbReference>
<dbReference type="GO" id="GO:0005524">
    <property type="term" value="F:ATP binding"/>
    <property type="evidence" value="ECO:0007669"/>
    <property type="project" value="UniProtKB-UniRule"/>
</dbReference>
<dbReference type="InterPro" id="IPR011009">
    <property type="entry name" value="Kinase-like_dom_sf"/>
</dbReference>
<keyword evidence="7 11" id="KW-0067">ATP-binding</keyword>
<keyword evidence="13" id="KW-1133">Transmembrane helix</keyword>
<dbReference type="SMART" id="SM00220">
    <property type="entry name" value="S_TKc"/>
    <property type="match status" value="1"/>
</dbReference>
<dbReference type="InterPro" id="IPR000719">
    <property type="entry name" value="Prot_kinase_dom"/>
</dbReference>
<feature type="region of interest" description="Disordered" evidence="12">
    <location>
        <begin position="1"/>
        <end position="39"/>
    </location>
</feature>
<keyword evidence="6" id="KW-0418">Kinase</keyword>
<evidence type="ECO:0000256" key="11">
    <source>
        <dbReference type="PROSITE-ProRule" id="PRU10141"/>
    </source>
</evidence>
<dbReference type="STRING" id="1284197.S8A8Y7"/>
<sequence>MTVDHESVRYEPLQAMDQPGLEVAPNTAPEKYTEPPPISSSPIPLYGEQVFRVKSVPDPQHPYTGHPQFNTLEPINRRDRICGLSKRVFIFTIVGVILLIAGAIGGAVGGVLASKNKTNSAAPPSTTPLPGTFAAVQATRSGSNGGGSITFLYQDYLSTGIYMWTQIPGVQDGNGNFINYGRLEGLKPEPRANSSIAAVQVPDDSNIFLFYIGNDGTLYDATGPSTGANWTTGSLASNTENNIKVSQGSGIAATWWGLKDGSGNYGLRVYYVEDSTNRIRELAFNSTQNPQWYITDETLEISSPTAKIAVAHLPPNGTNDLGETAHLFYQDPNGLLRHFPGYRGIWNQSYAQTIVTANLVDSSYLSASIYVNQTAGNLLRCYFLDRLSQLRILTGYGYSKILYPSFNGTGWDEFLILFGGIVNLREAHESRSDLDTTPCSIIFSALAPPIMAVRNLNGRDDKYEYVGALGQGGFGTVSKVRRTSDGVIMACKTIDCSHDPNILRFVSVEIQTWASFALSERYIANFSHDAAWIERTRTMKLYMKFYEGGDLKGVIDRCRHECQLVHPFMATYWAGEIARGIKACHDYKIIHRDIKPANVLLAMQYKFNDMLWALSNGEPLTESQISLAGEFSTWLENRPPWCHITDFGLGKLSSAAQVPEQYTVASFITGMLGTPGFMAPETVGENIRFSVKSDIYSLGCLLYNLCSSLPPPALTSSMETTSRLQIPPEYPRRLADVVSRCIDPNPDNRPNSRDVANEISEAQLDVFEDPRYELMRAKLSRAINSSRSHSPVNSLTDSDSIGIITDRVESLHVQDETFSDDLNIKLRDALFRANHGDMRIALAAGADANISALNPSQSTGVEFSQDFHLGLEKARQLSEQRGCDTSLLIFAIATGSLECTSILLANNALFKLEDQRENPLLVAAAYNQSGIVKFLVEMWNFDQDYRIPNSGYTALWVAASKAFKDVVKTLLYLKAMPFIATDDGDTPIHALCTAIALAPVSSIKDCLTLILDSAPYLVNMCNKPGNTPLHSLLLSGSAETGAAVLSVIELLVHRGADPDIENNEQKTVFEVCESRGYGTCRESIAARLNSAEPIVFATSAHLPRRNRHDGYERYL</sequence>
<keyword evidence="10" id="KW-0040">ANK repeat</keyword>
<feature type="repeat" description="ANK" evidence="10">
    <location>
        <begin position="1024"/>
        <end position="1063"/>
    </location>
</feature>
<dbReference type="SUPFAM" id="SSF56112">
    <property type="entry name" value="Protein kinase-like (PK-like)"/>
    <property type="match status" value="1"/>
</dbReference>
<dbReference type="PANTHER" id="PTHR43671:SF98">
    <property type="entry name" value="SERINE_THREONINE-PROTEIN KINASE NEK11"/>
    <property type="match status" value="1"/>
</dbReference>
<keyword evidence="13" id="KW-0812">Transmembrane</keyword>
<dbReference type="Pfam" id="PF12796">
    <property type="entry name" value="Ank_2"/>
    <property type="match status" value="1"/>
</dbReference>
<dbReference type="PANTHER" id="PTHR43671">
    <property type="entry name" value="SERINE/THREONINE-PROTEIN KINASE NEK"/>
    <property type="match status" value="1"/>
</dbReference>
<dbReference type="PROSITE" id="PS00108">
    <property type="entry name" value="PROTEIN_KINASE_ST"/>
    <property type="match status" value="1"/>
</dbReference>
<dbReference type="eggNOG" id="KOG1826">
    <property type="taxonomic scope" value="Eukaryota"/>
</dbReference>
<evidence type="ECO:0000256" key="7">
    <source>
        <dbReference type="ARBA" id="ARBA00022840"/>
    </source>
</evidence>
<dbReference type="PROSITE" id="PS50088">
    <property type="entry name" value="ANK_REPEAT"/>
    <property type="match status" value="1"/>
</dbReference>
<dbReference type="Pfam" id="PF00023">
    <property type="entry name" value="Ank"/>
    <property type="match status" value="1"/>
</dbReference>